<dbReference type="GO" id="GO:0005737">
    <property type="term" value="C:cytoplasm"/>
    <property type="evidence" value="ECO:0007669"/>
    <property type="project" value="UniProtKB-SubCell"/>
</dbReference>
<dbReference type="InterPro" id="IPR053790">
    <property type="entry name" value="P5CR-like_CS"/>
</dbReference>
<organism evidence="12 13">
    <name type="scientific">Lawsonibacter faecis</name>
    <dbReference type="NCBI Taxonomy" id="2763052"/>
    <lineage>
        <taxon>Bacteria</taxon>
        <taxon>Bacillati</taxon>
        <taxon>Bacillota</taxon>
        <taxon>Clostridia</taxon>
        <taxon>Eubacteriales</taxon>
        <taxon>Oscillospiraceae</taxon>
        <taxon>Lawsonibacter</taxon>
    </lineage>
</organism>
<comment type="catalytic activity">
    <reaction evidence="6">
        <text>L-proline + NAD(+) = (S)-1-pyrroline-5-carboxylate + NADH + 2 H(+)</text>
        <dbReference type="Rhea" id="RHEA:14105"/>
        <dbReference type="ChEBI" id="CHEBI:15378"/>
        <dbReference type="ChEBI" id="CHEBI:17388"/>
        <dbReference type="ChEBI" id="CHEBI:57540"/>
        <dbReference type="ChEBI" id="CHEBI:57945"/>
        <dbReference type="ChEBI" id="CHEBI:60039"/>
        <dbReference type="EC" id="1.5.1.2"/>
    </reaction>
</comment>
<dbReference type="FunFam" id="1.10.3730.10:FF:000001">
    <property type="entry name" value="Pyrroline-5-carboxylate reductase"/>
    <property type="match status" value="1"/>
</dbReference>
<name>A0A8J6MFW0_9FIRM</name>
<dbReference type="EC" id="1.5.1.2" evidence="6 7"/>
<dbReference type="SUPFAM" id="SSF48179">
    <property type="entry name" value="6-phosphogluconate dehydrogenase C-terminal domain-like"/>
    <property type="match status" value="1"/>
</dbReference>
<keyword evidence="2 6" id="KW-0641">Proline biosynthesis</keyword>
<accession>A0A8J6MFW0</accession>
<dbReference type="GO" id="GO:0004735">
    <property type="term" value="F:pyrroline-5-carboxylate reductase activity"/>
    <property type="evidence" value="ECO:0007669"/>
    <property type="project" value="UniProtKB-UniRule"/>
</dbReference>
<comment type="subcellular location">
    <subcellularLocation>
        <location evidence="6">Cytoplasm</location>
    </subcellularLocation>
</comment>
<evidence type="ECO:0000256" key="3">
    <source>
        <dbReference type="ARBA" id="ARBA00022857"/>
    </source>
</evidence>
<evidence type="ECO:0000313" key="12">
    <source>
        <dbReference type="EMBL" id="MBC5735858.1"/>
    </source>
</evidence>
<evidence type="ECO:0000256" key="5">
    <source>
        <dbReference type="ARBA" id="ARBA00058118"/>
    </source>
</evidence>
<evidence type="ECO:0000256" key="8">
    <source>
        <dbReference type="PIRSR" id="PIRSR000193-1"/>
    </source>
</evidence>
<dbReference type="NCBIfam" id="TIGR00112">
    <property type="entry name" value="proC"/>
    <property type="match status" value="1"/>
</dbReference>
<feature type="binding site" evidence="8">
    <location>
        <position position="56"/>
    </location>
    <ligand>
        <name>NADPH</name>
        <dbReference type="ChEBI" id="CHEBI:57783"/>
    </ligand>
</feature>
<dbReference type="InterPro" id="IPR029036">
    <property type="entry name" value="P5CR_dimer"/>
</dbReference>
<comment type="caution">
    <text evidence="12">The sequence shown here is derived from an EMBL/GenBank/DDBJ whole genome shotgun (WGS) entry which is preliminary data.</text>
</comment>
<feature type="domain" description="Pyrroline-5-carboxylate reductase catalytic N-terminal" evidence="10">
    <location>
        <begin position="5"/>
        <end position="96"/>
    </location>
</feature>
<keyword evidence="4 6" id="KW-0560">Oxidoreductase</keyword>
<keyword evidence="6 9" id="KW-0028">Amino-acid biosynthesis</keyword>
<evidence type="ECO:0000256" key="2">
    <source>
        <dbReference type="ARBA" id="ARBA00022650"/>
    </source>
</evidence>
<feature type="domain" description="Pyrroline-5-carboxylate reductase dimerisation" evidence="11">
    <location>
        <begin position="159"/>
        <end position="263"/>
    </location>
</feature>
<keyword evidence="13" id="KW-1185">Reference proteome</keyword>
<comment type="pathway">
    <text evidence="6 9">Amino-acid biosynthesis; L-proline biosynthesis; L-proline from L-glutamate 5-semialdehyde: step 1/1.</text>
</comment>
<dbReference type="SUPFAM" id="SSF51735">
    <property type="entry name" value="NAD(P)-binding Rossmann-fold domains"/>
    <property type="match status" value="1"/>
</dbReference>
<keyword evidence="6" id="KW-0963">Cytoplasm</keyword>
<dbReference type="RefSeq" id="WP_186918358.1">
    <property type="nucleotide sequence ID" value="NZ_JACOPQ010000002.1"/>
</dbReference>
<feature type="binding site" evidence="8">
    <location>
        <begin position="8"/>
        <end position="13"/>
    </location>
    <ligand>
        <name>NADP(+)</name>
        <dbReference type="ChEBI" id="CHEBI:58349"/>
    </ligand>
</feature>
<dbReference type="GO" id="GO:0055129">
    <property type="term" value="P:L-proline biosynthetic process"/>
    <property type="evidence" value="ECO:0007669"/>
    <property type="project" value="UniProtKB-UniRule"/>
</dbReference>
<dbReference type="Pfam" id="PF14748">
    <property type="entry name" value="P5CR_dimer"/>
    <property type="match status" value="1"/>
</dbReference>
<dbReference type="PROSITE" id="PS00521">
    <property type="entry name" value="P5CR"/>
    <property type="match status" value="1"/>
</dbReference>
<dbReference type="InterPro" id="IPR028939">
    <property type="entry name" value="P5C_Rdtase_cat_N"/>
</dbReference>
<dbReference type="UniPathway" id="UPA00098">
    <property type="reaction ID" value="UER00361"/>
</dbReference>
<evidence type="ECO:0000259" key="10">
    <source>
        <dbReference type="Pfam" id="PF03807"/>
    </source>
</evidence>
<dbReference type="InterPro" id="IPR008927">
    <property type="entry name" value="6-PGluconate_DH-like_C_sf"/>
</dbReference>
<dbReference type="PIRSF" id="PIRSF000193">
    <property type="entry name" value="Pyrrol-5-carb_rd"/>
    <property type="match status" value="1"/>
</dbReference>
<dbReference type="InterPro" id="IPR000304">
    <property type="entry name" value="Pyrroline-COOH_reductase"/>
</dbReference>
<comment type="catalytic activity">
    <reaction evidence="6 9">
        <text>L-proline + NADP(+) = (S)-1-pyrroline-5-carboxylate + NADPH + 2 H(+)</text>
        <dbReference type="Rhea" id="RHEA:14109"/>
        <dbReference type="ChEBI" id="CHEBI:15378"/>
        <dbReference type="ChEBI" id="CHEBI:17388"/>
        <dbReference type="ChEBI" id="CHEBI:57783"/>
        <dbReference type="ChEBI" id="CHEBI:58349"/>
        <dbReference type="ChEBI" id="CHEBI:60039"/>
        <dbReference type="EC" id="1.5.1.2"/>
    </reaction>
</comment>
<proteinExistence type="inferred from homology"/>
<gene>
    <name evidence="6 12" type="primary">proC</name>
    <name evidence="12" type="ORF">H8S62_02375</name>
</gene>
<keyword evidence="3 6" id="KW-0521">NADP</keyword>
<dbReference type="Proteomes" id="UP000607645">
    <property type="component" value="Unassembled WGS sequence"/>
</dbReference>
<evidence type="ECO:0000259" key="11">
    <source>
        <dbReference type="Pfam" id="PF14748"/>
    </source>
</evidence>
<comment type="similarity">
    <text evidence="1 6 9">Belongs to the pyrroline-5-carboxylate reductase family.</text>
</comment>
<evidence type="ECO:0000256" key="9">
    <source>
        <dbReference type="RuleBase" id="RU003903"/>
    </source>
</evidence>
<evidence type="ECO:0000256" key="4">
    <source>
        <dbReference type="ARBA" id="ARBA00023002"/>
    </source>
</evidence>
<comment type="function">
    <text evidence="5 6">Catalyzes the reduction of 1-pyrroline-5-carboxylate (PCA) to L-proline.</text>
</comment>
<evidence type="ECO:0000313" key="13">
    <source>
        <dbReference type="Proteomes" id="UP000607645"/>
    </source>
</evidence>
<dbReference type="Gene3D" id="3.40.50.720">
    <property type="entry name" value="NAD(P)-binding Rossmann-like Domain"/>
    <property type="match status" value="1"/>
</dbReference>
<dbReference type="InterPro" id="IPR036291">
    <property type="entry name" value="NAD(P)-bd_dom_sf"/>
</dbReference>
<evidence type="ECO:0000256" key="1">
    <source>
        <dbReference type="ARBA" id="ARBA00005525"/>
    </source>
</evidence>
<dbReference type="PANTHER" id="PTHR11645">
    <property type="entry name" value="PYRROLINE-5-CARBOXYLATE REDUCTASE"/>
    <property type="match status" value="1"/>
</dbReference>
<dbReference type="EMBL" id="JACOPQ010000002">
    <property type="protein sequence ID" value="MBC5735858.1"/>
    <property type="molecule type" value="Genomic_DNA"/>
</dbReference>
<sequence length="265" mass="27501">MKYTLGLIGAGNMSGAILGGVLASGLCDPEQMIVSNRHEGKLAWLKERGVRTTTDNAAAAREADLVILGVKPQMFAEVLPQIAGELAGKCVVSISPGYSVAYLSGILPGAHVVRAMPNTPLLVGKGCTAVAEASGVPGDFFDAVVEVFSAAGEVFVVPESLLDAVIGVAGSSPAFFFRMAGAMVTAAGEQGLDSETALRMTALTMEGAARMLLESGRTAAELTRQVCSPGGTTLAGLTAFDDYHFEEMISQAEERCVKRSKELGR</sequence>
<protein>
    <recommendedName>
        <fullName evidence="6 7">Pyrroline-5-carboxylate reductase</fullName>
        <shortName evidence="6">P5C reductase</shortName>
        <shortName evidence="6">P5CR</shortName>
        <ecNumber evidence="6 7">1.5.1.2</ecNumber>
    </recommendedName>
    <alternativeName>
        <fullName evidence="6">PCA reductase</fullName>
    </alternativeName>
</protein>
<dbReference type="Gene3D" id="1.10.3730.10">
    <property type="entry name" value="ProC C-terminal domain-like"/>
    <property type="match status" value="1"/>
</dbReference>
<evidence type="ECO:0000256" key="7">
    <source>
        <dbReference type="NCBIfam" id="TIGR00112"/>
    </source>
</evidence>
<reference evidence="12" key="1">
    <citation type="submission" date="2020-08" db="EMBL/GenBank/DDBJ databases">
        <title>Genome public.</title>
        <authorList>
            <person name="Liu C."/>
            <person name="Sun Q."/>
        </authorList>
    </citation>
    <scope>NUCLEOTIDE SEQUENCE</scope>
    <source>
        <strain evidence="12">NSJ-52</strain>
    </source>
</reference>
<evidence type="ECO:0000256" key="6">
    <source>
        <dbReference type="HAMAP-Rule" id="MF_01925"/>
    </source>
</evidence>
<dbReference type="PANTHER" id="PTHR11645:SF0">
    <property type="entry name" value="PYRROLINE-5-CARBOXYLATE REDUCTASE 3"/>
    <property type="match status" value="1"/>
</dbReference>
<dbReference type="Pfam" id="PF03807">
    <property type="entry name" value="F420_oxidored"/>
    <property type="match status" value="1"/>
</dbReference>
<dbReference type="HAMAP" id="MF_01925">
    <property type="entry name" value="P5C_reductase"/>
    <property type="match status" value="1"/>
</dbReference>
<dbReference type="AlphaFoldDB" id="A0A8J6MFW0"/>